<evidence type="ECO:0000256" key="2">
    <source>
        <dbReference type="ARBA" id="ARBA00023180"/>
    </source>
</evidence>
<evidence type="ECO:0000313" key="4">
    <source>
        <dbReference type="EMBL" id="QDU89346.1"/>
    </source>
</evidence>
<gene>
    <name evidence="4" type="ORF">Pla175_27350</name>
</gene>
<dbReference type="SUPFAM" id="SSF52540">
    <property type="entry name" value="P-loop containing nucleoside triphosphate hydrolases"/>
    <property type="match status" value="1"/>
</dbReference>
<dbReference type="GO" id="GO:0008146">
    <property type="term" value="F:sulfotransferase activity"/>
    <property type="evidence" value="ECO:0007669"/>
    <property type="project" value="InterPro"/>
</dbReference>
<feature type="domain" description="Sulfotransferase" evidence="3">
    <location>
        <begin position="13"/>
        <end position="199"/>
    </location>
</feature>
<dbReference type="KEGG" id="pnd:Pla175_27350"/>
<dbReference type="PANTHER" id="PTHR10605">
    <property type="entry name" value="HEPARAN SULFATE SULFOTRANSFERASE"/>
    <property type="match status" value="1"/>
</dbReference>
<keyword evidence="2" id="KW-0325">Glycoprotein</keyword>
<sequence>MTTEPQKATECGPDFIVIGAMKCMTSTLHEQLAAQPGVFMCTPKEPCYFSDDEVYARGENWYRGLFDDARPGDLRGESSTHYTKLPTYPATVERMHAAFPRLKLIYVMRHPVDRLVSQYMHEWSVRNVNLSIDDAIDAFPGLIDYGRYARQLAPYLEAFGPCQVLPVFFERLKVTPQGELERITDFLGLGQKPAWNDEVAAQNRSNERLRTSRLRDAVVHAPGISWLRRTLVPKRVRDRVKSLWRLPAKPELRPETEARLLKAFDDDLRVLGGWLSSPLSCERFREVVSRHPLEWRPGLSASLLADAMRQEAMA</sequence>
<dbReference type="InterPro" id="IPR037359">
    <property type="entry name" value="NST/OST"/>
</dbReference>
<evidence type="ECO:0000313" key="5">
    <source>
        <dbReference type="Proteomes" id="UP000317429"/>
    </source>
</evidence>
<name>A0A518DD39_9BACT</name>
<keyword evidence="1 4" id="KW-0808">Transferase</keyword>
<proteinExistence type="predicted"/>
<dbReference type="RefSeq" id="WP_391527838.1">
    <property type="nucleotide sequence ID" value="NZ_CP036291.1"/>
</dbReference>
<protein>
    <submittedName>
        <fullName evidence="4">Sulfotransferase domain protein</fullName>
    </submittedName>
</protein>
<dbReference type="Pfam" id="PF00685">
    <property type="entry name" value="Sulfotransfer_1"/>
    <property type="match status" value="1"/>
</dbReference>
<evidence type="ECO:0000259" key="3">
    <source>
        <dbReference type="Pfam" id="PF00685"/>
    </source>
</evidence>
<keyword evidence="5" id="KW-1185">Reference proteome</keyword>
<reference evidence="4 5" key="1">
    <citation type="submission" date="2019-02" db="EMBL/GenBank/DDBJ databases">
        <title>Deep-cultivation of Planctomycetes and their phenomic and genomic characterization uncovers novel biology.</title>
        <authorList>
            <person name="Wiegand S."/>
            <person name="Jogler M."/>
            <person name="Boedeker C."/>
            <person name="Pinto D."/>
            <person name="Vollmers J."/>
            <person name="Rivas-Marin E."/>
            <person name="Kohn T."/>
            <person name="Peeters S.H."/>
            <person name="Heuer A."/>
            <person name="Rast P."/>
            <person name="Oberbeckmann S."/>
            <person name="Bunk B."/>
            <person name="Jeske O."/>
            <person name="Meyerdierks A."/>
            <person name="Storesund J.E."/>
            <person name="Kallscheuer N."/>
            <person name="Luecker S."/>
            <person name="Lage O.M."/>
            <person name="Pohl T."/>
            <person name="Merkel B.J."/>
            <person name="Hornburger P."/>
            <person name="Mueller R.-W."/>
            <person name="Bruemmer F."/>
            <person name="Labrenz M."/>
            <person name="Spormann A.M."/>
            <person name="Op den Camp H."/>
            <person name="Overmann J."/>
            <person name="Amann R."/>
            <person name="Jetten M.S.M."/>
            <person name="Mascher T."/>
            <person name="Medema M.H."/>
            <person name="Devos D.P."/>
            <person name="Kaster A.-K."/>
            <person name="Ovreas L."/>
            <person name="Rohde M."/>
            <person name="Galperin M.Y."/>
            <person name="Jogler C."/>
        </authorList>
    </citation>
    <scope>NUCLEOTIDE SEQUENCE [LARGE SCALE GENOMIC DNA]</scope>
    <source>
        <strain evidence="4 5">Pla175</strain>
    </source>
</reference>
<dbReference type="EMBL" id="CP036291">
    <property type="protein sequence ID" value="QDU89346.1"/>
    <property type="molecule type" value="Genomic_DNA"/>
</dbReference>
<dbReference type="AlphaFoldDB" id="A0A518DD39"/>
<dbReference type="Proteomes" id="UP000317429">
    <property type="component" value="Chromosome"/>
</dbReference>
<dbReference type="Gene3D" id="3.40.50.300">
    <property type="entry name" value="P-loop containing nucleotide triphosphate hydrolases"/>
    <property type="match status" value="1"/>
</dbReference>
<evidence type="ECO:0000256" key="1">
    <source>
        <dbReference type="ARBA" id="ARBA00022679"/>
    </source>
</evidence>
<accession>A0A518DD39</accession>
<organism evidence="4 5">
    <name type="scientific">Pirellulimonas nuda</name>
    <dbReference type="NCBI Taxonomy" id="2528009"/>
    <lineage>
        <taxon>Bacteria</taxon>
        <taxon>Pseudomonadati</taxon>
        <taxon>Planctomycetota</taxon>
        <taxon>Planctomycetia</taxon>
        <taxon>Pirellulales</taxon>
        <taxon>Lacipirellulaceae</taxon>
        <taxon>Pirellulimonas</taxon>
    </lineage>
</organism>
<dbReference type="InterPro" id="IPR027417">
    <property type="entry name" value="P-loop_NTPase"/>
</dbReference>
<dbReference type="InterPro" id="IPR000863">
    <property type="entry name" value="Sulfotransferase_dom"/>
</dbReference>
<dbReference type="PANTHER" id="PTHR10605:SF56">
    <property type="entry name" value="BIFUNCTIONAL HEPARAN SULFATE N-DEACETYLASE_N-SULFOTRANSFERASE"/>
    <property type="match status" value="1"/>
</dbReference>